<accession>A0ABW9KPB7</accession>
<organism evidence="2 3">
    <name type="scientific">Terriglobus aquaticus</name>
    <dbReference type="NCBI Taxonomy" id="940139"/>
    <lineage>
        <taxon>Bacteria</taxon>
        <taxon>Pseudomonadati</taxon>
        <taxon>Acidobacteriota</taxon>
        <taxon>Terriglobia</taxon>
        <taxon>Terriglobales</taxon>
        <taxon>Acidobacteriaceae</taxon>
        <taxon>Terriglobus</taxon>
    </lineage>
</organism>
<reference evidence="2 3" key="1">
    <citation type="submission" date="2024-12" db="EMBL/GenBank/DDBJ databases">
        <authorList>
            <person name="Lee Y."/>
        </authorList>
    </citation>
    <scope>NUCLEOTIDE SEQUENCE [LARGE SCALE GENOMIC DNA]</scope>
    <source>
        <strain evidence="2 3">03SUJ4</strain>
    </source>
</reference>
<dbReference type="InterPro" id="IPR012467">
    <property type="entry name" value="DUF1684"/>
</dbReference>
<gene>
    <name evidence="2" type="ORF">ACK2TP_15665</name>
</gene>
<keyword evidence="3" id="KW-1185">Reference proteome</keyword>
<feature type="chain" id="PRO_5045263405" evidence="1">
    <location>
        <begin position="24"/>
        <end position="310"/>
    </location>
</feature>
<dbReference type="Pfam" id="PF07920">
    <property type="entry name" value="DUF1684"/>
    <property type="match status" value="1"/>
</dbReference>
<evidence type="ECO:0000313" key="2">
    <source>
        <dbReference type="EMBL" id="MFN2977208.1"/>
    </source>
</evidence>
<name>A0ABW9KPB7_9BACT</name>
<sequence>MHRTRAAASLVVLAASAALPAQAPLRSKPAPLTPQQLQSIQAFRDHQTAILRSPMSALGMVALDRIPEGDMTIGSAPSSKIRLDHASALLGTVHRSGDTLTFTPGPASQPALTINGKPATAQPVSFDADGTSQKFVQGSVNFVLRHKDGYFIVARDTQAPELLAFHGLRWYAPDARYRVTAQWQPYPAPRTVRIVNRIGQVSNDPSYGVAQFTLNGHSYQLEPTIEQGANEPLFFVFRDLTSRTDTYQGGRFLNASMPDHGLSAPGTVVLDFNLARNPLCAFSEHTSCPLPPKQNQLNVTIPAGEKRYHD</sequence>
<dbReference type="Proteomes" id="UP001634747">
    <property type="component" value="Unassembled WGS sequence"/>
</dbReference>
<keyword evidence="1" id="KW-0732">Signal</keyword>
<dbReference type="RefSeq" id="WP_263414622.1">
    <property type="nucleotide sequence ID" value="NZ_BAABBH010000001.1"/>
</dbReference>
<protein>
    <submittedName>
        <fullName evidence="2">DUF1684 domain-containing protein</fullName>
    </submittedName>
</protein>
<dbReference type="PANTHER" id="PTHR41913:SF1">
    <property type="entry name" value="DUF1684 DOMAIN-CONTAINING PROTEIN"/>
    <property type="match status" value="1"/>
</dbReference>
<proteinExistence type="predicted"/>
<evidence type="ECO:0000313" key="3">
    <source>
        <dbReference type="Proteomes" id="UP001634747"/>
    </source>
</evidence>
<dbReference type="EMBL" id="JBJYXY010000001">
    <property type="protein sequence ID" value="MFN2977208.1"/>
    <property type="molecule type" value="Genomic_DNA"/>
</dbReference>
<feature type="signal peptide" evidence="1">
    <location>
        <begin position="1"/>
        <end position="23"/>
    </location>
</feature>
<evidence type="ECO:0000256" key="1">
    <source>
        <dbReference type="SAM" id="SignalP"/>
    </source>
</evidence>
<dbReference type="PANTHER" id="PTHR41913">
    <property type="entry name" value="DUF1684 DOMAIN-CONTAINING PROTEIN"/>
    <property type="match status" value="1"/>
</dbReference>
<comment type="caution">
    <text evidence="2">The sequence shown here is derived from an EMBL/GenBank/DDBJ whole genome shotgun (WGS) entry which is preliminary data.</text>
</comment>